<keyword evidence="3" id="KW-1185">Reference proteome</keyword>
<dbReference type="GO" id="GO:0016301">
    <property type="term" value="F:kinase activity"/>
    <property type="evidence" value="ECO:0007669"/>
    <property type="project" value="UniProtKB-KW"/>
</dbReference>
<protein>
    <submittedName>
        <fullName evidence="2">N-acetylglucosamine kinase</fullName>
    </submittedName>
</protein>
<accession>A0A7I9V5N0</accession>
<proteinExistence type="predicted"/>
<dbReference type="RefSeq" id="WP_161894569.1">
    <property type="nucleotide sequence ID" value="NZ_BJOV01000002.1"/>
</dbReference>
<evidence type="ECO:0000259" key="1">
    <source>
        <dbReference type="Pfam" id="PF01869"/>
    </source>
</evidence>
<name>A0A7I9V5N0_9ACTN</name>
<gene>
    <name evidence="2" type="ORF">nbrc107696_11650</name>
</gene>
<sequence>MIVALDSGGTSSKALVIDGPVTRRFESSATLSGYLDPSRIQAVLRQILAPIHDAHEPSGPVTVRIAAAGFIDGLRPVYRKAALDVLHHGFGGAVVEVSIANDAVALLVGHDADAVVVAGTGSNVLVRASDGRVVQGGGHDWVAADDGSAFWIGLHGIRQVARDHDDCVDTPLVRACEAAYSRTDVARTLRDLAVAGPTMKADIAAFARSVAATATDGDPASRAIIDGQAAALAQLVDRTVARAEIARPIRVVGCGGMFNDAAYRAAIRARVASDVEWTIVDDGLSALTSADARWDVDLGSATPLRVTRAG</sequence>
<keyword evidence="2" id="KW-0808">Transferase</keyword>
<dbReference type="SUPFAM" id="SSF53067">
    <property type="entry name" value="Actin-like ATPase domain"/>
    <property type="match status" value="2"/>
</dbReference>
<dbReference type="PANTHER" id="PTHR43190:SF3">
    <property type="entry name" value="N-ACETYL-D-GLUCOSAMINE KINASE"/>
    <property type="match status" value="1"/>
</dbReference>
<feature type="domain" description="ATPase BadF/BadG/BcrA/BcrD type" evidence="1">
    <location>
        <begin position="5"/>
        <end position="275"/>
    </location>
</feature>
<dbReference type="AlphaFoldDB" id="A0A7I9V5N0"/>
<evidence type="ECO:0000313" key="3">
    <source>
        <dbReference type="Proteomes" id="UP000444960"/>
    </source>
</evidence>
<dbReference type="Pfam" id="PF01869">
    <property type="entry name" value="BcrAD_BadFG"/>
    <property type="match status" value="1"/>
</dbReference>
<dbReference type="PANTHER" id="PTHR43190">
    <property type="entry name" value="N-ACETYL-D-GLUCOSAMINE KINASE"/>
    <property type="match status" value="1"/>
</dbReference>
<dbReference type="Gene3D" id="3.30.420.40">
    <property type="match status" value="2"/>
</dbReference>
<dbReference type="EMBL" id="BJOV01000002">
    <property type="protein sequence ID" value="GEE00719.1"/>
    <property type="molecule type" value="Genomic_DNA"/>
</dbReference>
<reference evidence="3" key="1">
    <citation type="submission" date="2019-06" db="EMBL/GenBank/DDBJ databases">
        <title>Gordonia isolated from sludge of a wastewater treatment plant.</title>
        <authorList>
            <person name="Tamura T."/>
            <person name="Aoyama K."/>
            <person name="Kang Y."/>
            <person name="Saito S."/>
            <person name="Akiyama N."/>
            <person name="Yazawa K."/>
            <person name="Gonoi T."/>
            <person name="Mikami Y."/>
        </authorList>
    </citation>
    <scope>NUCLEOTIDE SEQUENCE [LARGE SCALE GENOMIC DNA]</scope>
    <source>
        <strain evidence="3">NBRC 107696</strain>
    </source>
</reference>
<dbReference type="OrthoDB" id="8701357at2"/>
<keyword evidence="2" id="KW-0418">Kinase</keyword>
<evidence type="ECO:0000313" key="2">
    <source>
        <dbReference type="EMBL" id="GEE00719.1"/>
    </source>
</evidence>
<dbReference type="InterPro" id="IPR052519">
    <property type="entry name" value="Euk-type_GlcNAc_Kinase"/>
</dbReference>
<dbReference type="InterPro" id="IPR002731">
    <property type="entry name" value="ATPase_BadF"/>
</dbReference>
<organism evidence="2 3">
    <name type="scientific">Gordonia spumicola</name>
    <dbReference type="NCBI Taxonomy" id="589161"/>
    <lineage>
        <taxon>Bacteria</taxon>
        <taxon>Bacillati</taxon>
        <taxon>Actinomycetota</taxon>
        <taxon>Actinomycetes</taxon>
        <taxon>Mycobacteriales</taxon>
        <taxon>Gordoniaceae</taxon>
        <taxon>Gordonia</taxon>
    </lineage>
</organism>
<dbReference type="Proteomes" id="UP000444960">
    <property type="component" value="Unassembled WGS sequence"/>
</dbReference>
<comment type="caution">
    <text evidence="2">The sequence shown here is derived from an EMBL/GenBank/DDBJ whole genome shotgun (WGS) entry which is preliminary data.</text>
</comment>
<dbReference type="InterPro" id="IPR043129">
    <property type="entry name" value="ATPase_NBD"/>
</dbReference>